<organism evidence="2 3">
    <name type="scientific">Bombardia bombarda</name>
    <dbReference type="NCBI Taxonomy" id="252184"/>
    <lineage>
        <taxon>Eukaryota</taxon>
        <taxon>Fungi</taxon>
        <taxon>Dikarya</taxon>
        <taxon>Ascomycota</taxon>
        <taxon>Pezizomycotina</taxon>
        <taxon>Sordariomycetes</taxon>
        <taxon>Sordariomycetidae</taxon>
        <taxon>Sordariales</taxon>
        <taxon>Lasiosphaeriaceae</taxon>
        <taxon>Bombardia</taxon>
    </lineage>
</organism>
<feature type="region of interest" description="Disordered" evidence="1">
    <location>
        <begin position="48"/>
        <end position="67"/>
    </location>
</feature>
<comment type="caution">
    <text evidence="2">The sequence shown here is derived from an EMBL/GenBank/DDBJ whole genome shotgun (WGS) entry which is preliminary data.</text>
</comment>
<dbReference type="AlphaFoldDB" id="A0AA39X8K2"/>
<feature type="region of interest" description="Disordered" evidence="1">
    <location>
        <begin position="662"/>
        <end position="720"/>
    </location>
</feature>
<keyword evidence="3" id="KW-1185">Reference proteome</keyword>
<dbReference type="Proteomes" id="UP001174934">
    <property type="component" value="Unassembled WGS sequence"/>
</dbReference>
<protein>
    <submittedName>
        <fullName evidence="2">Uncharacterized protein</fullName>
    </submittedName>
</protein>
<feature type="compositionally biased region" description="Acidic residues" evidence="1">
    <location>
        <begin position="688"/>
        <end position="703"/>
    </location>
</feature>
<evidence type="ECO:0000313" key="3">
    <source>
        <dbReference type="Proteomes" id="UP001174934"/>
    </source>
</evidence>
<dbReference type="EMBL" id="JAULSR010000002">
    <property type="protein sequence ID" value="KAK0629294.1"/>
    <property type="molecule type" value="Genomic_DNA"/>
</dbReference>
<evidence type="ECO:0000256" key="1">
    <source>
        <dbReference type="SAM" id="MobiDB-lite"/>
    </source>
</evidence>
<feature type="compositionally biased region" description="Polar residues" evidence="1">
    <location>
        <begin position="662"/>
        <end position="672"/>
    </location>
</feature>
<gene>
    <name evidence="2" type="ORF">B0T17DRAFT_652973</name>
</gene>
<name>A0AA39X8K2_9PEZI</name>
<sequence>MAQLLAPYNNSMRLGQGFNSYIQQICLDRAVLPADEFKTSSLSSIATPSSSGLIERGGATEGEDVDESEDYVEAERKKIMGTKGGRTRPVEERPPWVKAQIVTYSSRFVDKLSDVTDAMNISGSLSIKTGTIGGQANGSYVDSDKFKSSDINFHLQVKVTNQIHDAKNYTVFNKIEDMKDEDFPQIYGDTFISGWEEGGELNAIISIKVSDKAKITEIKAGLEANMTTPAGVSIGVKGNFEMDKRNITKDTETTMAVNWSGGGSIKDPSEEWSIATLKRAAAAFPDLVAITPQRTYAILTKYTALESFHQQMKKCRPLDYENAGIYTGALLDHYMDYKVLWKQISQATYELEANHATIEMAQPSQDICDLAEIRVQPTDADVKLITGQTGEAASSTGSHHPPEESGAMVVTKQDLALTTQTHSGNVAGARYKYTVFHPSFAGLIKARKVCRFEMSKIVKEVDIIAKHPQLASDAGRDSFFLHPLVFRQMLPIVRIATEGSALGQKDPYAATILGYSPPNEHERQAVSVHKLDVPVESTHVDIQQSLQEVGRKSHDYRVQGFGGEVASVHSRATLQNDLKRLDPMFRPTQLAVWFVVDVVKGIQVRYANGEVIRHGSCDGSPSHSLQLDSDGSEIIYEVVFQTALDENNASVISQFSVATSRCKTLDTTSEPNPVTPPPKSEPKNKSDDDTEAEEVEEDKEEEPSPPPPEPRTLTNHKTYTWSRPNHDDQWSLRGFVTVVFNGLPTTLGVVWGKDAFVPVPSARIAPPLCKDFLGLSPALKDNIRGWSLPRPNGFPGKFLMGHSISTGVASTAPVTVFNALDAIDFSWKVKSIGFAAVEGGKLAGIKVVYFSGRELVHGAYLPATEVWSCSVKSDLVVAKITAGKKEGAAQGHVNSLEFIRADERGSLPQWPLEISTLRYVAEDANGEGVVLKEKSEVVDLAPTVANVKWSVRGFYGEVSGGLISRLGVIWGRG</sequence>
<reference evidence="2" key="1">
    <citation type="submission" date="2023-06" db="EMBL/GenBank/DDBJ databases">
        <title>Genome-scale phylogeny and comparative genomics of the fungal order Sordariales.</title>
        <authorList>
            <consortium name="Lawrence Berkeley National Laboratory"/>
            <person name="Hensen N."/>
            <person name="Bonometti L."/>
            <person name="Westerberg I."/>
            <person name="Brannstrom I.O."/>
            <person name="Guillou S."/>
            <person name="Cros-Aarteil S."/>
            <person name="Calhoun S."/>
            <person name="Haridas S."/>
            <person name="Kuo A."/>
            <person name="Mondo S."/>
            <person name="Pangilinan J."/>
            <person name="Riley R."/>
            <person name="LaButti K."/>
            <person name="Andreopoulos B."/>
            <person name="Lipzen A."/>
            <person name="Chen C."/>
            <person name="Yanf M."/>
            <person name="Daum C."/>
            <person name="Ng V."/>
            <person name="Clum A."/>
            <person name="Steindorff A."/>
            <person name="Ohm R."/>
            <person name="Martin F."/>
            <person name="Silar P."/>
            <person name="Natvig D."/>
            <person name="Lalanne C."/>
            <person name="Gautier V."/>
            <person name="Ament-velasquez S.L."/>
            <person name="Kruys A."/>
            <person name="Hutchinson M.I."/>
            <person name="Powell A.J."/>
            <person name="Barry K."/>
            <person name="Miller A.N."/>
            <person name="Grigoriev I.V."/>
            <person name="Debuchy R."/>
            <person name="Gladieux P."/>
            <person name="Thoren M.H."/>
            <person name="Johannesson H."/>
        </authorList>
    </citation>
    <scope>NUCLEOTIDE SEQUENCE</scope>
    <source>
        <strain evidence="2">SMH3391-2</strain>
    </source>
</reference>
<proteinExistence type="predicted"/>
<evidence type="ECO:0000313" key="2">
    <source>
        <dbReference type="EMBL" id="KAK0629294.1"/>
    </source>
</evidence>
<accession>A0AA39X8K2</accession>